<evidence type="ECO:0000313" key="2">
    <source>
        <dbReference type="EMBL" id="MFC5908217.1"/>
    </source>
</evidence>
<dbReference type="Gene3D" id="1.10.3290.10">
    <property type="entry name" value="Fido-like domain"/>
    <property type="match status" value="1"/>
</dbReference>
<proteinExistence type="predicted"/>
<evidence type="ECO:0000259" key="1">
    <source>
        <dbReference type="PROSITE" id="PS51459"/>
    </source>
</evidence>
<comment type="caution">
    <text evidence="2">The sequence shown here is derived from an EMBL/GenBank/DDBJ whole genome shotgun (WGS) entry which is preliminary data.</text>
</comment>
<reference evidence="3" key="1">
    <citation type="journal article" date="2019" name="Int. J. Syst. Evol. Microbiol.">
        <title>The Global Catalogue of Microorganisms (GCM) 10K type strain sequencing project: providing services to taxonomists for standard genome sequencing and annotation.</title>
        <authorList>
            <consortium name="The Broad Institute Genomics Platform"/>
            <consortium name="The Broad Institute Genome Sequencing Center for Infectious Disease"/>
            <person name="Wu L."/>
            <person name="Ma J."/>
        </authorList>
    </citation>
    <scope>NUCLEOTIDE SEQUENCE [LARGE SCALE GENOMIC DNA]</scope>
    <source>
        <strain evidence="3">JCM 4816</strain>
    </source>
</reference>
<protein>
    <submittedName>
        <fullName evidence="2">Oxidoreductase</fullName>
    </submittedName>
</protein>
<organism evidence="2 3">
    <name type="scientific">Streptacidiphilus monticola</name>
    <dbReference type="NCBI Taxonomy" id="2161674"/>
    <lineage>
        <taxon>Bacteria</taxon>
        <taxon>Bacillati</taxon>
        <taxon>Actinomycetota</taxon>
        <taxon>Actinomycetes</taxon>
        <taxon>Kitasatosporales</taxon>
        <taxon>Streptomycetaceae</taxon>
        <taxon>Streptacidiphilus</taxon>
    </lineage>
</organism>
<dbReference type="InterPro" id="IPR036597">
    <property type="entry name" value="Fido-like_dom_sf"/>
</dbReference>
<dbReference type="InterPro" id="IPR003812">
    <property type="entry name" value="Fido"/>
</dbReference>
<dbReference type="SUPFAM" id="SSF140931">
    <property type="entry name" value="Fic-like"/>
    <property type="match status" value="1"/>
</dbReference>
<keyword evidence="3" id="KW-1185">Reference proteome</keyword>
<gene>
    <name evidence="2" type="ORF">ACFP3V_13465</name>
</gene>
<feature type="domain" description="Fido" evidence="1">
    <location>
        <begin position="105"/>
        <end position="272"/>
    </location>
</feature>
<dbReference type="RefSeq" id="WP_380583217.1">
    <property type="nucleotide sequence ID" value="NZ_JBHSQJ010000051.1"/>
</dbReference>
<sequence length="296" mass="31164">MSTPYTDPLAPLGHLPGVPEAVAEARRAVDRVYGHRVMRRRAEEVTSESALRGARASAALEGADWPLEEVRRRTDYGQDDEARTVGGALRLNVEIGQLVGVWRHSPLQVLARLHLLAAGEGGRPRVAGEPAPEALPAELAATEKFADAAPLPEFPAVATPAADEVAARLDGLAQLLAARADAPKRPNTDTAPALVVAAVVHGELLTLRPFPSHNGLVARAAQRLVLLAEGLDPKAICPSEVGLVELGTADYRAALAGYASGTPEGMAAWIGHLSRALRLGVRETTAVCEAMQRGMV</sequence>
<dbReference type="Proteomes" id="UP001596174">
    <property type="component" value="Unassembled WGS sequence"/>
</dbReference>
<dbReference type="EMBL" id="JBHSQJ010000051">
    <property type="protein sequence ID" value="MFC5908217.1"/>
    <property type="molecule type" value="Genomic_DNA"/>
</dbReference>
<evidence type="ECO:0000313" key="3">
    <source>
        <dbReference type="Proteomes" id="UP001596174"/>
    </source>
</evidence>
<accession>A0ABW1G218</accession>
<dbReference type="PROSITE" id="PS51459">
    <property type="entry name" value="FIDO"/>
    <property type="match status" value="1"/>
</dbReference>
<name>A0ABW1G218_9ACTN</name>